<accession>A0A7W3JT14</accession>
<dbReference type="InterPro" id="IPR013108">
    <property type="entry name" value="Amidohydro_3"/>
</dbReference>
<dbReference type="InterPro" id="IPR011059">
    <property type="entry name" value="Metal-dep_hydrolase_composite"/>
</dbReference>
<keyword evidence="3" id="KW-1185">Reference proteome</keyword>
<protein>
    <recommendedName>
        <fullName evidence="1">Amidohydrolase 3 domain-containing protein</fullName>
    </recommendedName>
</protein>
<dbReference type="EMBL" id="JACGWU010000001">
    <property type="protein sequence ID" value="MBA8828696.1"/>
    <property type="molecule type" value="Genomic_DNA"/>
</dbReference>
<dbReference type="Gene3D" id="2.30.40.10">
    <property type="entry name" value="Urease, subunit C, domain 1"/>
    <property type="match status" value="1"/>
</dbReference>
<dbReference type="InterPro" id="IPR032466">
    <property type="entry name" value="Metal_Hydrolase"/>
</dbReference>
<dbReference type="PANTHER" id="PTHR22642">
    <property type="entry name" value="IMIDAZOLONEPROPIONASE"/>
    <property type="match status" value="1"/>
</dbReference>
<dbReference type="PANTHER" id="PTHR22642:SF2">
    <property type="entry name" value="PROTEIN LONG AFTER FAR-RED 3"/>
    <property type="match status" value="1"/>
</dbReference>
<dbReference type="AlphaFoldDB" id="A0A7W3JT14"/>
<dbReference type="Gene3D" id="3.20.20.140">
    <property type="entry name" value="Metal-dependent hydrolases"/>
    <property type="match status" value="1"/>
</dbReference>
<name>A0A7W3JT14_9MICO</name>
<feature type="domain" description="Amidohydrolase 3" evidence="1">
    <location>
        <begin position="50"/>
        <end position="491"/>
    </location>
</feature>
<dbReference type="Gene3D" id="3.10.310.70">
    <property type="match status" value="1"/>
</dbReference>
<proteinExistence type="predicted"/>
<sequence length="494" mass="52762">MTLTLLNARIPGERSLIGALINVVIDDGVIRGIDFVGATGVISLTEVEGDTIDLGGRYIVPGLWDNHVHFSNWAQARRRYDVSASNSLEQIVGIVRQWVDAGKGPFLGAKFLANRWPVQPHFSALDDVSGDTPVYVLSADLHSVWLNSAALAEQGKAGHATGYLVEQDAFDVMMVLGNVSAAEGDAFAADAARAAAARGIVGIVDFEMDWNVATWRRRIANGINQLRVEFGIYTSDIDRAIEMGLRTGDTIASTDGLLRVGSHKIISDGSLGSRTAFCYAEYPGMAGQPHAHGVLNVAYSDLVSIMAKSWAAGLSLAVHAIGDRANTLALDAFEAVHCEGSIEHAQLLTYADIARFAELGVRASVQPEHAMDDRESADSLWAGSASEAYPFRDLLTAGVTLSFGSDAPVAPLDPWFAIASAVERTRGGLPPWHPEQRIAPEAALAASARSRIAVGEPADIVIIDYDPLLSSVDELRNMPVMLTMVAGRVTHSVL</sequence>
<reference evidence="2 3" key="1">
    <citation type="submission" date="2020-07" db="EMBL/GenBank/DDBJ databases">
        <title>Sequencing the genomes of 1000 actinobacteria strains.</title>
        <authorList>
            <person name="Klenk H.-P."/>
        </authorList>
    </citation>
    <scope>NUCLEOTIDE SEQUENCE [LARGE SCALE GENOMIC DNA]</scope>
    <source>
        <strain evidence="2 3">DSM 23737</strain>
    </source>
</reference>
<dbReference type="SUPFAM" id="SSF51556">
    <property type="entry name" value="Metallo-dependent hydrolases"/>
    <property type="match status" value="1"/>
</dbReference>
<dbReference type="GO" id="GO:0016810">
    <property type="term" value="F:hydrolase activity, acting on carbon-nitrogen (but not peptide) bonds"/>
    <property type="evidence" value="ECO:0007669"/>
    <property type="project" value="InterPro"/>
</dbReference>
<dbReference type="RefSeq" id="WP_182484083.1">
    <property type="nucleotide sequence ID" value="NZ_JACGWU010000001.1"/>
</dbReference>
<gene>
    <name evidence="2" type="ORF">FB555_000767</name>
</gene>
<dbReference type="SUPFAM" id="SSF51338">
    <property type="entry name" value="Composite domain of metallo-dependent hydrolases"/>
    <property type="match status" value="1"/>
</dbReference>
<organism evidence="2 3">
    <name type="scientific">Alpinimonas psychrophila</name>
    <dbReference type="NCBI Taxonomy" id="748908"/>
    <lineage>
        <taxon>Bacteria</taxon>
        <taxon>Bacillati</taxon>
        <taxon>Actinomycetota</taxon>
        <taxon>Actinomycetes</taxon>
        <taxon>Micrococcales</taxon>
        <taxon>Microbacteriaceae</taxon>
        <taxon>Alpinimonas</taxon>
    </lineage>
</organism>
<dbReference type="Proteomes" id="UP000524237">
    <property type="component" value="Unassembled WGS sequence"/>
</dbReference>
<comment type="caution">
    <text evidence="2">The sequence shown here is derived from an EMBL/GenBank/DDBJ whole genome shotgun (WGS) entry which is preliminary data.</text>
</comment>
<evidence type="ECO:0000259" key="1">
    <source>
        <dbReference type="Pfam" id="PF07969"/>
    </source>
</evidence>
<evidence type="ECO:0000313" key="2">
    <source>
        <dbReference type="EMBL" id="MBA8828696.1"/>
    </source>
</evidence>
<dbReference type="Pfam" id="PF07969">
    <property type="entry name" value="Amidohydro_3"/>
    <property type="match status" value="1"/>
</dbReference>
<evidence type="ECO:0000313" key="3">
    <source>
        <dbReference type="Proteomes" id="UP000524237"/>
    </source>
</evidence>